<dbReference type="PROSITE" id="PS51352">
    <property type="entry name" value="THIOREDOXIN_2"/>
    <property type="match status" value="1"/>
</dbReference>
<accession>A0ABS5LEY1</accession>
<evidence type="ECO:0000256" key="2">
    <source>
        <dbReference type="ARBA" id="ARBA00023008"/>
    </source>
</evidence>
<protein>
    <submittedName>
        <fullName evidence="5">SCO family protein</fullName>
    </submittedName>
</protein>
<evidence type="ECO:0000256" key="3">
    <source>
        <dbReference type="SAM" id="SignalP"/>
    </source>
</evidence>
<keyword evidence="6" id="KW-1185">Reference proteome</keyword>
<dbReference type="Proteomes" id="UP000682403">
    <property type="component" value="Unassembled WGS sequence"/>
</dbReference>
<dbReference type="InterPro" id="IPR013766">
    <property type="entry name" value="Thioredoxin_domain"/>
</dbReference>
<dbReference type="Gene3D" id="3.40.30.10">
    <property type="entry name" value="Glutaredoxin"/>
    <property type="match status" value="1"/>
</dbReference>
<feature type="domain" description="Thioredoxin" evidence="4">
    <location>
        <begin position="29"/>
        <end position="194"/>
    </location>
</feature>
<dbReference type="InterPro" id="IPR003782">
    <property type="entry name" value="SCO1/SenC"/>
</dbReference>
<comment type="similarity">
    <text evidence="1">Belongs to the SCO1/2 family.</text>
</comment>
<sequence length="195" mass="21903">MVSLKKTGLIWLAAAFILLSGCVSAASGFKTISSVENFQYKNQEGERFGLAELKGKVWIASFIFTSCTTVCPPMTAHMKKLQSMGAEQNLPFEIVSFSVDPKVDTPEKLKTFGSQFGSSFENWHFLTGYSQKQIEEFSLNSFKSLVKKPENEDQVIHGTSFYLINKEGDVVKSYSGVENPPYDEIMQDIKRLQQQ</sequence>
<dbReference type="InterPro" id="IPR036249">
    <property type="entry name" value="Thioredoxin-like_sf"/>
</dbReference>
<dbReference type="CDD" id="cd02968">
    <property type="entry name" value="SCO"/>
    <property type="match status" value="1"/>
</dbReference>
<feature type="signal peptide" evidence="3">
    <location>
        <begin position="1"/>
        <end position="25"/>
    </location>
</feature>
<dbReference type="PROSITE" id="PS51257">
    <property type="entry name" value="PROKAR_LIPOPROTEIN"/>
    <property type="match status" value="1"/>
</dbReference>
<evidence type="ECO:0000313" key="5">
    <source>
        <dbReference type="EMBL" id="MBS2969305.1"/>
    </source>
</evidence>
<gene>
    <name evidence="5" type="ORF">J9317_11065</name>
</gene>
<keyword evidence="2" id="KW-0186">Copper</keyword>
<keyword evidence="3" id="KW-0732">Signal</keyword>
<dbReference type="Pfam" id="PF02630">
    <property type="entry name" value="SCO1-SenC"/>
    <property type="match status" value="1"/>
</dbReference>
<dbReference type="SUPFAM" id="SSF52833">
    <property type="entry name" value="Thioredoxin-like"/>
    <property type="match status" value="1"/>
</dbReference>
<evidence type="ECO:0000256" key="1">
    <source>
        <dbReference type="ARBA" id="ARBA00010996"/>
    </source>
</evidence>
<name>A0ABS5LEY1_9BACI</name>
<dbReference type="PANTHER" id="PTHR12151:SF25">
    <property type="entry name" value="LINALOOL DEHYDRATASE_ISOMERASE DOMAIN-CONTAINING PROTEIN"/>
    <property type="match status" value="1"/>
</dbReference>
<organism evidence="5 6">
    <name type="scientific">Metabacillus flavus</name>
    <dbReference type="NCBI Taxonomy" id="2823519"/>
    <lineage>
        <taxon>Bacteria</taxon>
        <taxon>Bacillati</taxon>
        <taxon>Bacillota</taxon>
        <taxon>Bacilli</taxon>
        <taxon>Bacillales</taxon>
        <taxon>Bacillaceae</taxon>
        <taxon>Metabacillus</taxon>
    </lineage>
</organism>
<dbReference type="EMBL" id="JAGVRK010000001">
    <property type="protein sequence ID" value="MBS2969305.1"/>
    <property type="molecule type" value="Genomic_DNA"/>
</dbReference>
<feature type="chain" id="PRO_5046544139" evidence="3">
    <location>
        <begin position="26"/>
        <end position="195"/>
    </location>
</feature>
<dbReference type="RefSeq" id="WP_211558577.1">
    <property type="nucleotide sequence ID" value="NZ_JAGVRK010000001.1"/>
</dbReference>
<reference evidence="5 6" key="1">
    <citation type="submission" date="2021-04" db="EMBL/GenBank/DDBJ databases">
        <title>Metabacillus sp. strain KIGAM252 whole genome sequence.</title>
        <authorList>
            <person name="Seo M.-J."/>
            <person name="Cho E.-S."/>
            <person name="Hwang C.Y."/>
            <person name="Yoon D.J."/>
        </authorList>
    </citation>
    <scope>NUCLEOTIDE SEQUENCE [LARGE SCALE GENOMIC DNA]</scope>
    <source>
        <strain evidence="5 6">KIGAM252</strain>
    </source>
</reference>
<evidence type="ECO:0000313" key="6">
    <source>
        <dbReference type="Proteomes" id="UP000682403"/>
    </source>
</evidence>
<proteinExistence type="inferred from homology"/>
<dbReference type="PANTHER" id="PTHR12151">
    <property type="entry name" value="ELECTRON TRANSPORT PROTIN SCO1/SENC FAMILY MEMBER"/>
    <property type="match status" value="1"/>
</dbReference>
<evidence type="ECO:0000259" key="4">
    <source>
        <dbReference type="PROSITE" id="PS51352"/>
    </source>
</evidence>
<comment type="caution">
    <text evidence="5">The sequence shown here is derived from an EMBL/GenBank/DDBJ whole genome shotgun (WGS) entry which is preliminary data.</text>
</comment>